<feature type="zinc finger region" description="C3H1-type" evidence="6">
    <location>
        <begin position="1"/>
        <end position="24"/>
    </location>
</feature>
<dbReference type="Pfam" id="PF14608">
    <property type="entry name" value="zf-CCCH_2"/>
    <property type="match status" value="1"/>
</dbReference>
<feature type="region of interest" description="Disordered" evidence="7">
    <location>
        <begin position="307"/>
        <end position="340"/>
    </location>
</feature>
<feature type="zinc finger region" description="C3H1-type" evidence="6">
    <location>
        <begin position="95"/>
        <end position="121"/>
    </location>
</feature>
<dbReference type="InterPro" id="IPR013083">
    <property type="entry name" value="Znf_RING/FYVE/PHD"/>
</dbReference>
<dbReference type="VEuPathDB" id="AmoebaDB:DICPUDRAFT_44314"/>
<gene>
    <name evidence="10" type="ORF">DICPUDRAFT_44314</name>
</gene>
<keyword evidence="1" id="KW-0808">Transferase</keyword>
<dbReference type="SUPFAM" id="SSF90229">
    <property type="entry name" value="CCCH zinc finger"/>
    <property type="match status" value="2"/>
</dbReference>
<evidence type="ECO:0000256" key="2">
    <source>
        <dbReference type="ARBA" id="ARBA00022723"/>
    </source>
</evidence>
<dbReference type="Pfam" id="PF00642">
    <property type="entry name" value="zf-CCCH"/>
    <property type="match status" value="1"/>
</dbReference>
<keyword evidence="4 6" id="KW-0863">Zinc-finger</keyword>
<evidence type="ECO:0000313" key="11">
    <source>
        <dbReference type="Proteomes" id="UP000001064"/>
    </source>
</evidence>
<dbReference type="PROSITE" id="PS00518">
    <property type="entry name" value="ZF_RING_1"/>
    <property type="match status" value="1"/>
</dbReference>
<feature type="domain" description="C3H1-type" evidence="9">
    <location>
        <begin position="95"/>
        <end position="121"/>
    </location>
</feature>
<dbReference type="AlphaFoldDB" id="F1A5Z4"/>
<dbReference type="PANTHER" id="PTHR11224:SF10">
    <property type="entry name" value="IP09428P-RELATED"/>
    <property type="match status" value="1"/>
</dbReference>
<proteinExistence type="predicted"/>
<dbReference type="OrthoDB" id="411372at2759"/>
<evidence type="ECO:0000256" key="6">
    <source>
        <dbReference type="PROSITE-ProRule" id="PRU00723"/>
    </source>
</evidence>
<feature type="non-terminal residue" evidence="10">
    <location>
        <position position="1"/>
    </location>
</feature>
<evidence type="ECO:0008006" key="12">
    <source>
        <dbReference type="Google" id="ProtNLM"/>
    </source>
</evidence>
<dbReference type="FunCoup" id="F1A5Z4">
    <property type="interactions" value="398"/>
</dbReference>
<name>F1A5Z4_DICPU</name>
<dbReference type="Gene3D" id="2.30.30.1190">
    <property type="match status" value="1"/>
</dbReference>
<dbReference type="Proteomes" id="UP000001064">
    <property type="component" value="Unassembled WGS sequence"/>
</dbReference>
<dbReference type="InterPro" id="IPR036855">
    <property type="entry name" value="Znf_CCCH_sf"/>
</dbReference>
<feature type="domain" description="C3H1-type" evidence="9">
    <location>
        <begin position="1"/>
        <end position="24"/>
    </location>
</feature>
<reference evidence="11" key="1">
    <citation type="journal article" date="2011" name="Genome Biol.">
        <title>Comparative genomics of the social amoebae Dictyostelium discoideum and Dictyostelium purpureum.</title>
        <authorList>
            <consortium name="US DOE Joint Genome Institute (JGI-PGF)"/>
            <person name="Sucgang R."/>
            <person name="Kuo A."/>
            <person name="Tian X."/>
            <person name="Salerno W."/>
            <person name="Parikh A."/>
            <person name="Feasley C.L."/>
            <person name="Dalin E."/>
            <person name="Tu H."/>
            <person name="Huang E."/>
            <person name="Barry K."/>
            <person name="Lindquist E."/>
            <person name="Shapiro H."/>
            <person name="Bruce D."/>
            <person name="Schmutz J."/>
            <person name="Salamov A."/>
            <person name="Fey P."/>
            <person name="Gaudet P."/>
            <person name="Anjard C."/>
            <person name="Babu M.M."/>
            <person name="Basu S."/>
            <person name="Bushmanova Y."/>
            <person name="van der Wel H."/>
            <person name="Katoh-Kurasawa M."/>
            <person name="Dinh C."/>
            <person name="Coutinho P.M."/>
            <person name="Saito T."/>
            <person name="Elias M."/>
            <person name="Schaap P."/>
            <person name="Kay R.R."/>
            <person name="Henrissat B."/>
            <person name="Eichinger L."/>
            <person name="Rivero F."/>
            <person name="Putnam N.H."/>
            <person name="West C.M."/>
            <person name="Loomis W.F."/>
            <person name="Chisholm R.L."/>
            <person name="Shaulsky G."/>
            <person name="Strassmann J.E."/>
            <person name="Queller D.C."/>
            <person name="Kuspa A."/>
            <person name="Grigoriev I.V."/>
        </authorList>
    </citation>
    <scope>NUCLEOTIDE SEQUENCE [LARGE SCALE GENOMIC DNA]</scope>
    <source>
        <strain evidence="11">QSDP1</strain>
    </source>
</reference>
<dbReference type="PROSITE" id="PS50103">
    <property type="entry name" value="ZF_C3H1"/>
    <property type="match status" value="3"/>
</dbReference>
<protein>
    <recommendedName>
        <fullName evidence="12">RING-type E3 ubiquitin transferase</fullName>
    </recommendedName>
</protein>
<dbReference type="InterPro" id="IPR045072">
    <property type="entry name" value="MKRN-like"/>
</dbReference>
<dbReference type="Gene3D" id="3.30.40.10">
    <property type="entry name" value="Zinc/RING finger domain, C3HC4 (zinc finger)"/>
    <property type="match status" value="1"/>
</dbReference>
<dbReference type="GO" id="GO:0000209">
    <property type="term" value="P:protein polyubiquitination"/>
    <property type="evidence" value="ECO:0007669"/>
    <property type="project" value="InterPro"/>
</dbReference>
<dbReference type="InterPro" id="IPR001841">
    <property type="entry name" value="Znf_RING"/>
</dbReference>
<evidence type="ECO:0000256" key="7">
    <source>
        <dbReference type="SAM" id="MobiDB-lite"/>
    </source>
</evidence>
<dbReference type="SUPFAM" id="SSF57850">
    <property type="entry name" value="RING/U-box"/>
    <property type="match status" value="1"/>
</dbReference>
<dbReference type="InterPro" id="IPR000571">
    <property type="entry name" value="Znf_CCCH"/>
</dbReference>
<accession>F1A5Z4</accession>
<dbReference type="InterPro" id="IPR041367">
    <property type="entry name" value="Znf-CCCH_4"/>
</dbReference>
<dbReference type="PROSITE" id="PS50089">
    <property type="entry name" value="ZF_RING_2"/>
    <property type="match status" value="1"/>
</dbReference>
<dbReference type="Pfam" id="PF13639">
    <property type="entry name" value="zf-RING_2"/>
    <property type="match status" value="1"/>
</dbReference>
<feature type="domain" description="C3H1-type" evidence="9">
    <location>
        <begin position="245"/>
        <end position="274"/>
    </location>
</feature>
<dbReference type="KEGG" id="dpp:DICPUDRAFT_44314"/>
<dbReference type="InParanoid" id="F1A5Z4"/>
<keyword evidence="2 6" id="KW-0479">Metal-binding</keyword>
<keyword evidence="11" id="KW-1185">Reference proteome</keyword>
<evidence type="ECO:0000313" key="10">
    <source>
        <dbReference type="EMBL" id="EGC28384.1"/>
    </source>
</evidence>
<dbReference type="GeneID" id="10511043"/>
<dbReference type="GO" id="GO:0016567">
    <property type="term" value="P:protein ubiquitination"/>
    <property type="evidence" value="ECO:0000318"/>
    <property type="project" value="GO_Central"/>
</dbReference>
<keyword evidence="3" id="KW-0677">Repeat</keyword>
<evidence type="ECO:0000256" key="5">
    <source>
        <dbReference type="ARBA" id="ARBA00022833"/>
    </source>
</evidence>
<dbReference type="SMART" id="SM00184">
    <property type="entry name" value="RING"/>
    <property type="match status" value="1"/>
</dbReference>
<evidence type="ECO:0000259" key="9">
    <source>
        <dbReference type="PROSITE" id="PS50103"/>
    </source>
</evidence>
<keyword evidence="5 6" id="KW-0862">Zinc</keyword>
<dbReference type="RefSeq" id="XP_003295088.1">
    <property type="nucleotide sequence ID" value="XM_003295040.1"/>
</dbReference>
<feature type="region of interest" description="Disordered" evidence="7">
    <location>
        <begin position="71"/>
        <end position="90"/>
    </location>
</feature>
<dbReference type="SMART" id="SM00356">
    <property type="entry name" value="ZnF_C3H1"/>
    <property type="match status" value="3"/>
</dbReference>
<dbReference type="CDD" id="cd16521">
    <property type="entry name" value="RING-HC_MKRN"/>
    <property type="match status" value="1"/>
</dbReference>
<evidence type="ECO:0000259" key="8">
    <source>
        <dbReference type="PROSITE" id="PS50089"/>
    </source>
</evidence>
<evidence type="ECO:0000256" key="1">
    <source>
        <dbReference type="ARBA" id="ARBA00022679"/>
    </source>
</evidence>
<sequence length="340" mass="38116">IPCKFFKNGNCLSGNNCKFSHDISPTTNNSSIASSTAKINIKGNNGLYSPNKKTIEISSLNTNVSTSSSTSTLSSSSLNNNNYNNSNSSTNSTHRSEVLCHFHIQGICRNGDSCKFVHGNPCEVCGKCMLVPGNQEQNDQHITECLIQQEKFNQREQMKHLECGICYDSVVDKGRRFGLLSHCDHIFCLECIREWRGTSASTIGQANTAVRLCPLCRFNSHFIIPADIFVSDEKKKEIIEIYKSKLATIPCKYFNKGRGQCKFSTSCMYLHLNADGSIYKPLVRKVQSSFGDTTLHNNQLGMFMQNLTPRSSRNNSNSPNDSLSKDHIYDENSYEEYDEE</sequence>
<dbReference type="Pfam" id="PF18044">
    <property type="entry name" value="zf-CCCH_4"/>
    <property type="match status" value="1"/>
</dbReference>
<evidence type="ECO:0000256" key="3">
    <source>
        <dbReference type="ARBA" id="ARBA00022737"/>
    </source>
</evidence>
<feature type="compositionally biased region" description="Low complexity" evidence="7">
    <location>
        <begin position="307"/>
        <end position="322"/>
    </location>
</feature>
<dbReference type="GO" id="GO:0061630">
    <property type="term" value="F:ubiquitin protein ligase activity"/>
    <property type="evidence" value="ECO:0000318"/>
    <property type="project" value="GO_Central"/>
</dbReference>
<dbReference type="STRING" id="5786.F1A5Z4"/>
<dbReference type="InterPro" id="IPR017907">
    <property type="entry name" value="Znf_RING_CS"/>
</dbReference>
<dbReference type="OMA" id="QQTNVEM"/>
<dbReference type="GO" id="GO:0008270">
    <property type="term" value="F:zinc ion binding"/>
    <property type="evidence" value="ECO:0007669"/>
    <property type="project" value="UniProtKB-KW"/>
</dbReference>
<dbReference type="Gene3D" id="4.10.1000.10">
    <property type="entry name" value="Zinc finger, CCCH-type"/>
    <property type="match status" value="1"/>
</dbReference>
<feature type="domain" description="RING-type" evidence="8">
    <location>
        <begin position="163"/>
        <end position="217"/>
    </location>
</feature>
<feature type="zinc finger region" description="C3H1-type" evidence="6">
    <location>
        <begin position="245"/>
        <end position="274"/>
    </location>
</feature>
<dbReference type="eggNOG" id="KOG1039">
    <property type="taxonomic scope" value="Eukaryota"/>
</dbReference>
<dbReference type="PANTHER" id="PTHR11224">
    <property type="entry name" value="MAKORIN-RELATED"/>
    <property type="match status" value="1"/>
</dbReference>
<organism evidence="10 11">
    <name type="scientific">Dictyostelium purpureum</name>
    <name type="common">Slime mold</name>
    <dbReference type="NCBI Taxonomy" id="5786"/>
    <lineage>
        <taxon>Eukaryota</taxon>
        <taxon>Amoebozoa</taxon>
        <taxon>Evosea</taxon>
        <taxon>Eumycetozoa</taxon>
        <taxon>Dictyostelia</taxon>
        <taxon>Dictyosteliales</taxon>
        <taxon>Dictyosteliaceae</taxon>
        <taxon>Dictyostelium</taxon>
    </lineage>
</organism>
<evidence type="ECO:0000256" key="4">
    <source>
        <dbReference type="ARBA" id="ARBA00022771"/>
    </source>
</evidence>
<dbReference type="EMBL" id="GL871655">
    <property type="protein sequence ID" value="EGC28384.1"/>
    <property type="molecule type" value="Genomic_DNA"/>
</dbReference>